<dbReference type="GO" id="GO:0008597">
    <property type="term" value="F:calcium-dependent protein serine/threonine phosphatase regulator activity"/>
    <property type="evidence" value="ECO:0007669"/>
    <property type="project" value="TreeGrafter"/>
</dbReference>
<gene>
    <name evidence="3" type="primary">LOC107675064</name>
</gene>
<dbReference type="PANTHER" id="PTHR10300:SF5">
    <property type="entry name" value="CALCIPRESSIN-2"/>
    <property type="match status" value="1"/>
</dbReference>
<dbReference type="PANTHER" id="PTHR10300">
    <property type="entry name" value="CALCIPRESSIN"/>
    <property type="match status" value="1"/>
</dbReference>
<organism evidence="3 4">
    <name type="scientific">Sinocyclocheilus anshuiensis</name>
    <dbReference type="NCBI Taxonomy" id="1608454"/>
    <lineage>
        <taxon>Eukaryota</taxon>
        <taxon>Metazoa</taxon>
        <taxon>Chordata</taxon>
        <taxon>Craniata</taxon>
        <taxon>Vertebrata</taxon>
        <taxon>Euteleostomi</taxon>
        <taxon>Actinopterygii</taxon>
        <taxon>Neopterygii</taxon>
        <taxon>Teleostei</taxon>
        <taxon>Ostariophysi</taxon>
        <taxon>Cypriniformes</taxon>
        <taxon>Cyprinidae</taxon>
        <taxon>Cyprininae</taxon>
        <taxon>Sinocyclocheilus</taxon>
    </lineage>
</organism>
<evidence type="ECO:0000313" key="4">
    <source>
        <dbReference type="Proteomes" id="UP000472260"/>
    </source>
</evidence>
<protein>
    <submittedName>
        <fullName evidence="3">Calcipressin-2-like</fullName>
    </submittedName>
</protein>
<evidence type="ECO:0000256" key="2">
    <source>
        <dbReference type="SAM" id="MobiDB-lite"/>
    </source>
</evidence>
<dbReference type="Proteomes" id="UP000472260">
    <property type="component" value="Unassembled WGS sequence"/>
</dbReference>
<dbReference type="AlphaFoldDB" id="A0A671P360"/>
<dbReference type="GO" id="GO:0005634">
    <property type="term" value="C:nucleus"/>
    <property type="evidence" value="ECO:0007669"/>
    <property type="project" value="TreeGrafter"/>
</dbReference>
<dbReference type="Ensembl" id="ENSSANT00000053566.1">
    <property type="protein sequence ID" value="ENSSANP00000050395.1"/>
    <property type="gene ID" value="ENSSANG00000025291.1"/>
</dbReference>
<dbReference type="InterPro" id="IPR006931">
    <property type="entry name" value="Calcipressin"/>
</dbReference>
<evidence type="ECO:0000313" key="3">
    <source>
        <dbReference type="Ensembl" id="ENSSANP00000050395.1"/>
    </source>
</evidence>
<accession>A0A671P360</accession>
<reference evidence="3" key="2">
    <citation type="submission" date="2025-09" db="UniProtKB">
        <authorList>
            <consortium name="Ensembl"/>
        </authorList>
    </citation>
    <scope>IDENTIFICATION</scope>
</reference>
<dbReference type="Pfam" id="PF04847">
    <property type="entry name" value="Calcipressin"/>
    <property type="match status" value="1"/>
</dbReference>
<dbReference type="GO" id="GO:0019722">
    <property type="term" value="P:calcium-mediated signaling"/>
    <property type="evidence" value="ECO:0007669"/>
    <property type="project" value="InterPro"/>
</dbReference>
<keyword evidence="4" id="KW-1185">Reference proteome</keyword>
<sequence>MKGEHLFANMRSAPFVQRVYLLGGEELVVLQSTMGESSLGDSFQQITDFNDLPTSLFACNVDQSVFEDHEGKVQNPASEGDNLHLAPPQPSKQFLISPPGSPPVGWQQIDEATPVINYDLLYAVAKLGPGEKFELHAGTESTPSVVVHVCDSDTDEEEEPKNNPKPKIIQTRRPDLPVSH</sequence>
<feature type="region of interest" description="Disordered" evidence="2">
    <location>
        <begin position="73"/>
        <end position="104"/>
    </location>
</feature>
<feature type="region of interest" description="Disordered" evidence="2">
    <location>
        <begin position="150"/>
        <end position="180"/>
    </location>
</feature>
<name>A0A671P360_9TELE</name>
<reference evidence="3" key="1">
    <citation type="submission" date="2025-08" db="UniProtKB">
        <authorList>
            <consortium name="Ensembl"/>
        </authorList>
    </citation>
    <scope>IDENTIFICATION</scope>
</reference>
<dbReference type="GO" id="GO:0005737">
    <property type="term" value="C:cytoplasm"/>
    <property type="evidence" value="ECO:0007669"/>
    <property type="project" value="TreeGrafter"/>
</dbReference>
<proteinExistence type="inferred from homology"/>
<comment type="similarity">
    <text evidence="1">Belongs to the RCAN family.</text>
</comment>
<evidence type="ECO:0000256" key="1">
    <source>
        <dbReference type="ARBA" id="ARBA00008209"/>
    </source>
</evidence>